<evidence type="ECO:0000256" key="1">
    <source>
        <dbReference type="ARBA" id="ARBA00000900"/>
    </source>
</evidence>
<dbReference type="InterPro" id="IPR008271">
    <property type="entry name" value="Ser/Thr_kinase_AS"/>
</dbReference>
<dbReference type="PANTHER" id="PTHR45647">
    <property type="entry name" value="OS02G0152300 PROTEIN"/>
    <property type="match status" value="1"/>
</dbReference>
<dbReference type="SUPFAM" id="SSF56112">
    <property type="entry name" value="Protein kinase-like (PK-like)"/>
    <property type="match status" value="1"/>
</dbReference>
<dbReference type="InterPro" id="IPR000719">
    <property type="entry name" value="Prot_kinase_dom"/>
</dbReference>
<evidence type="ECO:0000259" key="4">
    <source>
        <dbReference type="PROSITE" id="PS50011"/>
    </source>
</evidence>
<keyword evidence="6" id="KW-1185">Reference proteome</keyword>
<reference evidence="5 6" key="1">
    <citation type="journal article" date="2023" name="Hortic Res">
        <title>The complete reference genome for grapevine (Vitis vinifera L.) genetics and breeding.</title>
        <authorList>
            <person name="Shi X."/>
            <person name="Cao S."/>
            <person name="Wang X."/>
            <person name="Huang S."/>
            <person name="Wang Y."/>
            <person name="Liu Z."/>
            <person name="Liu W."/>
            <person name="Leng X."/>
            <person name="Peng Y."/>
            <person name="Wang N."/>
            <person name="Wang Y."/>
            <person name="Ma Z."/>
            <person name="Xu X."/>
            <person name="Zhang F."/>
            <person name="Xue H."/>
            <person name="Zhong H."/>
            <person name="Wang Y."/>
            <person name="Zhang K."/>
            <person name="Velt A."/>
            <person name="Avia K."/>
            <person name="Holtgrawe D."/>
            <person name="Grimplet J."/>
            <person name="Matus J.T."/>
            <person name="Ware D."/>
            <person name="Wu X."/>
            <person name="Wang H."/>
            <person name="Liu C."/>
            <person name="Fang Y."/>
            <person name="Rustenholz C."/>
            <person name="Cheng Z."/>
            <person name="Xiao H."/>
            <person name="Zhou Y."/>
        </authorList>
    </citation>
    <scope>NUCLEOTIDE SEQUENCE [LARGE SCALE GENOMIC DNA]</scope>
    <source>
        <strain evidence="6">cv. Pinot noir / PN40024</strain>
        <tissue evidence="5">Leaf</tissue>
    </source>
</reference>
<name>A0ABY9CK37_VITVI</name>
<dbReference type="PROSITE" id="PS50011">
    <property type="entry name" value="PROTEIN_KINASE_DOM"/>
    <property type="match status" value="1"/>
</dbReference>
<organism evidence="5 6">
    <name type="scientific">Vitis vinifera</name>
    <name type="common">Grape</name>
    <dbReference type="NCBI Taxonomy" id="29760"/>
    <lineage>
        <taxon>Eukaryota</taxon>
        <taxon>Viridiplantae</taxon>
        <taxon>Streptophyta</taxon>
        <taxon>Embryophyta</taxon>
        <taxon>Tracheophyta</taxon>
        <taxon>Spermatophyta</taxon>
        <taxon>Magnoliopsida</taxon>
        <taxon>eudicotyledons</taxon>
        <taxon>Gunneridae</taxon>
        <taxon>Pentapetalae</taxon>
        <taxon>rosids</taxon>
        <taxon>Vitales</taxon>
        <taxon>Vitaceae</taxon>
        <taxon>Viteae</taxon>
        <taxon>Vitis</taxon>
    </lineage>
</organism>
<dbReference type="EMBL" id="CP126656">
    <property type="protein sequence ID" value="WJZ95580.1"/>
    <property type="molecule type" value="Genomic_DNA"/>
</dbReference>
<dbReference type="InterPro" id="IPR051348">
    <property type="entry name" value="U-box_ubiquitin_ligases"/>
</dbReference>
<protein>
    <recommendedName>
        <fullName evidence="2">RING-type E3 ubiquitin transferase</fullName>
        <ecNumber evidence="2">2.3.2.27</ecNumber>
    </recommendedName>
</protein>
<gene>
    <name evidence="5" type="ORF">VitviT2T_014342</name>
</gene>
<evidence type="ECO:0000256" key="2">
    <source>
        <dbReference type="ARBA" id="ARBA00012483"/>
    </source>
</evidence>
<evidence type="ECO:0000256" key="3">
    <source>
        <dbReference type="ARBA" id="ARBA00022786"/>
    </source>
</evidence>
<accession>A0ABY9CK37</accession>
<dbReference type="InterPro" id="IPR011009">
    <property type="entry name" value="Kinase-like_dom_sf"/>
</dbReference>
<proteinExistence type="predicted"/>
<comment type="catalytic activity">
    <reaction evidence="1">
        <text>S-ubiquitinyl-[E2 ubiquitin-conjugating enzyme]-L-cysteine + [acceptor protein]-L-lysine = [E2 ubiquitin-conjugating enzyme]-L-cysteine + N(6)-ubiquitinyl-[acceptor protein]-L-lysine.</text>
        <dbReference type="EC" id="2.3.2.27"/>
    </reaction>
</comment>
<dbReference type="Gene3D" id="1.10.510.10">
    <property type="entry name" value="Transferase(Phosphotransferase) domain 1"/>
    <property type="match status" value="1"/>
</dbReference>
<keyword evidence="3" id="KW-0833">Ubl conjugation pathway</keyword>
<dbReference type="PROSITE" id="PS00108">
    <property type="entry name" value="PROTEIN_KINASE_ST"/>
    <property type="match status" value="1"/>
</dbReference>
<evidence type="ECO:0000313" key="6">
    <source>
        <dbReference type="Proteomes" id="UP001227230"/>
    </source>
</evidence>
<dbReference type="Proteomes" id="UP001227230">
    <property type="component" value="Chromosome 9"/>
</dbReference>
<dbReference type="PANTHER" id="PTHR45647:SF132">
    <property type="entry name" value="KINASE WITH ADENINE NUCLEOTIDE ALPHA HYDROLASES-LIKE DOMAIN-CONTAINING PROTEIN"/>
    <property type="match status" value="1"/>
</dbReference>
<evidence type="ECO:0000313" key="5">
    <source>
        <dbReference type="EMBL" id="WJZ95580.1"/>
    </source>
</evidence>
<dbReference type="Pfam" id="PF00069">
    <property type="entry name" value="Pkinase"/>
    <property type="match status" value="1"/>
</dbReference>
<dbReference type="EC" id="2.3.2.27" evidence="2"/>
<feature type="domain" description="Protein kinase" evidence="4">
    <location>
        <begin position="1"/>
        <end position="92"/>
    </location>
</feature>
<sequence>MWFMKPSLLTPVFPWHLRFRMAAEIGTGFLFLHQTEPEPLVHRDIKPGNILLDRNFVSKISDVGSARLVPPICSLQCDSALHDIDSRDFLLH</sequence>